<evidence type="ECO:0000259" key="4">
    <source>
        <dbReference type="Pfam" id="PF01757"/>
    </source>
</evidence>
<dbReference type="KEGG" id="jeo:JMA_28540"/>
<feature type="transmembrane region" description="Helical" evidence="3">
    <location>
        <begin position="363"/>
        <end position="384"/>
    </location>
</feature>
<dbReference type="GO" id="GO:0016747">
    <property type="term" value="F:acyltransferase activity, transferring groups other than amino-acyl groups"/>
    <property type="evidence" value="ECO:0007669"/>
    <property type="project" value="InterPro"/>
</dbReference>
<dbReference type="HOGENOM" id="CLU_005679_10_1_9"/>
<dbReference type="PANTHER" id="PTHR23028">
    <property type="entry name" value="ACETYLTRANSFERASE"/>
    <property type="match status" value="1"/>
</dbReference>
<sequence length="666" mass="74500">MNDLRAPDKKFRPEIEGVRAVAALLVAVYHIWLGKVSGGVDVFFIVSGYLITTSLLSKVTREGKINFYHNILGLAKRLFPIAFLVILVSTVLSIFILPQTVWGQTIPEVFASMFYFQNWQLANNSVDYLAQNNAASPFQHFWALSIQGQFYITWPIVITLVYLLAVKVLKTPVRKTLLVVLSIIFALSLSFSIYITEVNQPYAYFNTFARAWEFSMGGILALLIPYLKFNKISNFVIGWLGLITICLTGVLLPVSNAFPGYVALLPIFGVIFVIVSAENSTRFGVDRLLGSKPLLYFGSISYGFYLWHWPLLIFYYNYFQTDKVPFLSGLIILLITVVLSIFSVKVVEKPIRTMSIKTHRKKLVGVLAGIMLPAILTGSFWQAYVIQASSDVVEITVEEYPGGKVISDQIEAEEGLDPIPSTLTIKKELPAFYDNTDCFTTGKSTALKECSFGNTEDPDYTVALVGGSHSGHWYPALEVAAESLNLQIDVLNKDACRLTNEDFDGKLTEECIEWSDKATERLLKNPPDIIFTTANVGKGAKVPEGYLSKWKEFEGISEVFAIRDNPRMKYDTPICVEEKSAADCSVPRSDALSAVQPWENTENIPENVTFADMSDYFCDEETCHAVIGNVIVYRDKHHISTLYSETMGEGLTEHLKKAIEKIESAE</sequence>
<evidence type="ECO:0000313" key="6">
    <source>
        <dbReference type="EMBL" id="AJD92171.1"/>
    </source>
</evidence>
<dbReference type="Proteomes" id="UP000031449">
    <property type="component" value="Chromosome"/>
</dbReference>
<feature type="transmembrane region" description="Helical" evidence="3">
    <location>
        <begin position="177"/>
        <end position="196"/>
    </location>
</feature>
<protein>
    <recommendedName>
        <fullName evidence="8">Acyltransferase</fullName>
    </recommendedName>
</protein>
<dbReference type="BioCyc" id="JESP1508404:G14D9-12135-MONOMER"/>
<dbReference type="InterPro" id="IPR050879">
    <property type="entry name" value="Acyltransferase_3"/>
</dbReference>
<evidence type="ECO:0000256" key="2">
    <source>
        <dbReference type="ARBA" id="ARBA00007400"/>
    </source>
</evidence>
<feature type="transmembrane region" description="Helical" evidence="3">
    <location>
        <begin position="78"/>
        <end position="97"/>
    </location>
</feature>
<dbReference type="GO" id="GO:0016020">
    <property type="term" value="C:membrane"/>
    <property type="evidence" value="ECO:0007669"/>
    <property type="project" value="TreeGrafter"/>
</dbReference>
<keyword evidence="7" id="KW-1185">Reference proteome</keyword>
<feature type="transmembrane region" description="Helical" evidence="3">
    <location>
        <begin position="15"/>
        <end position="32"/>
    </location>
</feature>
<accession>A0A0B5APY8</accession>
<dbReference type="Pfam" id="PF01757">
    <property type="entry name" value="Acyl_transf_3"/>
    <property type="match status" value="1"/>
</dbReference>
<dbReference type="OrthoDB" id="9796461at2"/>
<evidence type="ECO:0000256" key="1">
    <source>
        <dbReference type="ARBA" id="ARBA00004370"/>
    </source>
</evidence>
<dbReference type="AlphaFoldDB" id="A0A0B5APY8"/>
<evidence type="ECO:0000313" key="7">
    <source>
        <dbReference type="Proteomes" id="UP000031449"/>
    </source>
</evidence>
<dbReference type="PANTHER" id="PTHR23028:SF53">
    <property type="entry name" value="ACYL_TRANSF_3 DOMAIN-CONTAINING PROTEIN"/>
    <property type="match status" value="1"/>
</dbReference>
<comment type="similarity">
    <text evidence="2">Belongs to the acyltransferase 3 family.</text>
</comment>
<dbReference type="GO" id="GO:0009103">
    <property type="term" value="P:lipopolysaccharide biosynthetic process"/>
    <property type="evidence" value="ECO:0007669"/>
    <property type="project" value="TreeGrafter"/>
</dbReference>
<feature type="domain" description="Acyltransferase 3" evidence="4">
    <location>
        <begin position="14"/>
        <end position="342"/>
    </location>
</feature>
<feature type="transmembrane region" description="Helical" evidence="3">
    <location>
        <begin position="234"/>
        <end position="252"/>
    </location>
</feature>
<dbReference type="Pfam" id="PF19040">
    <property type="entry name" value="SGNH"/>
    <property type="match status" value="1"/>
</dbReference>
<feature type="transmembrane region" description="Helical" evidence="3">
    <location>
        <begin position="324"/>
        <end position="342"/>
    </location>
</feature>
<proteinExistence type="inferred from homology"/>
<name>A0A0B5APY8_9BACL</name>
<feature type="transmembrane region" description="Helical" evidence="3">
    <location>
        <begin position="141"/>
        <end position="165"/>
    </location>
</feature>
<organism evidence="6 7">
    <name type="scientific">Jeotgalibacillus malaysiensis</name>
    <dbReference type="NCBI Taxonomy" id="1508404"/>
    <lineage>
        <taxon>Bacteria</taxon>
        <taxon>Bacillati</taxon>
        <taxon>Bacillota</taxon>
        <taxon>Bacilli</taxon>
        <taxon>Bacillales</taxon>
        <taxon>Caryophanaceae</taxon>
        <taxon>Jeotgalibacillus</taxon>
    </lineage>
</organism>
<dbReference type="InterPro" id="IPR002656">
    <property type="entry name" value="Acyl_transf_3_dom"/>
</dbReference>
<keyword evidence="3" id="KW-1133">Transmembrane helix</keyword>
<dbReference type="InterPro" id="IPR043968">
    <property type="entry name" value="SGNH"/>
</dbReference>
<dbReference type="EMBL" id="CP009416">
    <property type="protein sequence ID" value="AJD92171.1"/>
    <property type="molecule type" value="Genomic_DNA"/>
</dbReference>
<feature type="transmembrane region" description="Helical" evidence="3">
    <location>
        <begin position="38"/>
        <end position="57"/>
    </location>
</feature>
<feature type="domain" description="SGNH" evidence="5">
    <location>
        <begin position="438"/>
        <end position="649"/>
    </location>
</feature>
<feature type="transmembrane region" description="Helical" evidence="3">
    <location>
        <begin position="258"/>
        <end position="275"/>
    </location>
</feature>
<gene>
    <name evidence="6" type="ORF">JMA_28540</name>
</gene>
<evidence type="ECO:0008006" key="8">
    <source>
        <dbReference type="Google" id="ProtNLM"/>
    </source>
</evidence>
<evidence type="ECO:0000259" key="5">
    <source>
        <dbReference type="Pfam" id="PF19040"/>
    </source>
</evidence>
<comment type="subcellular location">
    <subcellularLocation>
        <location evidence="1">Membrane</location>
    </subcellularLocation>
</comment>
<reference evidence="6 7" key="1">
    <citation type="submission" date="2014-08" db="EMBL/GenBank/DDBJ databases">
        <title>Complete genome of a marine bacteria Jeotgalibacillus malaysiensis.</title>
        <authorList>
            <person name="Yaakop A.S."/>
            <person name="Chan K.-G."/>
            <person name="Goh K.M."/>
        </authorList>
    </citation>
    <scope>NUCLEOTIDE SEQUENCE [LARGE SCALE GENOMIC DNA]</scope>
    <source>
        <strain evidence="6 7">D5</strain>
    </source>
</reference>
<feature type="transmembrane region" description="Helical" evidence="3">
    <location>
        <begin position="208"/>
        <end position="227"/>
    </location>
</feature>
<feature type="transmembrane region" description="Helical" evidence="3">
    <location>
        <begin position="295"/>
        <end position="318"/>
    </location>
</feature>
<keyword evidence="3" id="KW-0812">Transmembrane</keyword>
<evidence type="ECO:0000256" key="3">
    <source>
        <dbReference type="SAM" id="Phobius"/>
    </source>
</evidence>
<keyword evidence="3" id="KW-0472">Membrane</keyword>